<evidence type="ECO:0000256" key="4">
    <source>
        <dbReference type="ARBA" id="ARBA00012827"/>
    </source>
</evidence>
<evidence type="ECO:0000256" key="3">
    <source>
        <dbReference type="ARBA" id="ARBA00004887"/>
    </source>
</evidence>
<dbReference type="PANTHER" id="PTHR21098:SF12">
    <property type="entry name" value="RIBOFLAVIN SYNTHASE"/>
    <property type="match status" value="1"/>
</dbReference>
<sequence>MFTGLVEGTARIRSLERWIVEQGEAVRLVLTELPWTELPAVGDSVAVDGVCLTVESREADSLVFHLMPETVHRTTFAHAFPGMRVNVERALRVGDPLGGHIVTGHVDAVARIAEVEEAADGSRLVRFVLPADYAPYLAPKGSVAVDGVSLTVVDVGSPDGREVSFSVGLIPHTLAVTTLGTKGPGSTVNVEVDVLARYVVEAVRRFLSSAGT</sequence>
<dbReference type="InterPro" id="IPR023366">
    <property type="entry name" value="ATP_synth_asu-like_sf"/>
</dbReference>
<comment type="pathway">
    <text evidence="3">Cofactor biosynthesis; riboflavin biosynthesis; riboflavin from 2-hydroxy-3-oxobutyl phosphate and 5-amino-6-(D-ribitylamino)uracil: step 2/2.</text>
</comment>
<dbReference type="PANTHER" id="PTHR21098">
    <property type="entry name" value="RIBOFLAVIN SYNTHASE ALPHA CHAIN"/>
    <property type="match status" value="1"/>
</dbReference>
<keyword evidence="8" id="KW-0677">Repeat</keyword>
<comment type="catalytic activity">
    <reaction evidence="1">
        <text>2 6,7-dimethyl-8-(1-D-ribityl)lumazine + H(+) = 5-amino-6-(D-ribitylamino)uracil + riboflavin</text>
        <dbReference type="Rhea" id="RHEA:20772"/>
        <dbReference type="ChEBI" id="CHEBI:15378"/>
        <dbReference type="ChEBI" id="CHEBI:15934"/>
        <dbReference type="ChEBI" id="CHEBI:57986"/>
        <dbReference type="ChEBI" id="CHEBI:58201"/>
        <dbReference type="EC" id="2.5.1.9"/>
    </reaction>
</comment>
<feature type="domain" description="Lumazine-binding" evidence="11">
    <location>
        <begin position="101"/>
        <end position="203"/>
    </location>
</feature>
<dbReference type="InterPro" id="IPR017938">
    <property type="entry name" value="Riboflavin_synthase-like_b-brl"/>
</dbReference>
<gene>
    <name evidence="12" type="ORF">C7438_1096</name>
</gene>
<dbReference type="CDD" id="cd00402">
    <property type="entry name" value="Riboflavin_synthase_like"/>
    <property type="match status" value="1"/>
</dbReference>
<organism evidence="12 13">
    <name type="scientific">Brockia lithotrophica</name>
    <dbReference type="NCBI Taxonomy" id="933949"/>
    <lineage>
        <taxon>Bacteria</taxon>
        <taxon>Bacillati</taxon>
        <taxon>Bacillota</taxon>
        <taxon>Bacilli</taxon>
        <taxon>Bacillales</taxon>
        <taxon>Bacillales Family X. Incertae Sedis</taxon>
        <taxon>Brockia</taxon>
    </lineage>
</organism>
<dbReference type="Proteomes" id="UP000267019">
    <property type="component" value="Unassembled WGS sequence"/>
</dbReference>
<name>A0A660L183_9BACL</name>
<dbReference type="InterPro" id="IPR026017">
    <property type="entry name" value="Lumazine-bd_dom"/>
</dbReference>
<accession>A0A660L183</accession>
<dbReference type="PIRSF" id="PIRSF000498">
    <property type="entry name" value="Riboflavin_syn_A"/>
    <property type="match status" value="1"/>
</dbReference>
<evidence type="ECO:0000313" key="13">
    <source>
        <dbReference type="Proteomes" id="UP000267019"/>
    </source>
</evidence>
<comment type="function">
    <text evidence="2">Catalyzes the dismutation of two molecules of 6,7-dimethyl-8-ribityllumazine, resulting in the formation of riboflavin and 5-amino-6-(D-ribitylamino)uracil.</text>
</comment>
<evidence type="ECO:0000256" key="7">
    <source>
        <dbReference type="ARBA" id="ARBA00022679"/>
    </source>
</evidence>
<evidence type="ECO:0000256" key="6">
    <source>
        <dbReference type="ARBA" id="ARBA00022619"/>
    </source>
</evidence>
<keyword evidence="7" id="KW-0808">Transferase</keyword>
<dbReference type="SUPFAM" id="SSF63380">
    <property type="entry name" value="Riboflavin synthase domain-like"/>
    <property type="match status" value="2"/>
</dbReference>
<dbReference type="EMBL" id="RBIJ01000003">
    <property type="protein sequence ID" value="RKQ84607.1"/>
    <property type="molecule type" value="Genomic_DNA"/>
</dbReference>
<protein>
    <recommendedName>
        <fullName evidence="5 9">Riboflavin synthase</fullName>
        <ecNumber evidence="4 9">2.5.1.9</ecNumber>
    </recommendedName>
</protein>
<feature type="repeat" description="Lumazine-binding" evidence="10">
    <location>
        <begin position="101"/>
        <end position="203"/>
    </location>
</feature>
<dbReference type="RefSeq" id="WP_121444362.1">
    <property type="nucleotide sequence ID" value="NZ_RBIJ01000003.1"/>
</dbReference>
<dbReference type="InterPro" id="IPR001783">
    <property type="entry name" value="Lumazine-bd"/>
</dbReference>
<comment type="caution">
    <text evidence="12">The sequence shown here is derived from an EMBL/GenBank/DDBJ whole genome shotgun (WGS) entry which is preliminary data.</text>
</comment>
<dbReference type="PROSITE" id="PS51177">
    <property type="entry name" value="LUMAZINE_BIND"/>
    <property type="match status" value="2"/>
</dbReference>
<keyword evidence="6" id="KW-0686">Riboflavin biosynthesis</keyword>
<feature type="repeat" description="Lumazine-binding" evidence="10">
    <location>
        <begin position="1"/>
        <end position="100"/>
    </location>
</feature>
<dbReference type="AlphaFoldDB" id="A0A660L183"/>
<dbReference type="GO" id="GO:0004746">
    <property type="term" value="F:riboflavin synthase activity"/>
    <property type="evidence" value="ECO:0007669"/>
    <property type="project" value="UniProtKB-UniRule"/>
</dbReference>
<reference evidence="12 13" key="1">
    <citation type="submission" date="2018-10" db="EMBL/GenBank/DDBJ databases">
        <title>Genomic Encyclopedia of Type Strains, Phase IV (KMG-IV): sequencing the most valuable type-strain genomes for metagenomic binning, comparative biology and taxonomic classification.</title>
        <authorList>
            <person name="Goeker M."/>
        </authorList>
    </citation>
    <scope>NUCLEOTIDE SEQUENCE [LARGE SCALE GENOMIC DNA]</scope>
    <source>
        <strain evidence="12 13">DSM 22653</strain>
    </source>
</reference>
<dbReference type="FunFam" id="2.40.30.20:FF:000004">
    <property type="entry name" value="Riboflavin synthase, alpha subunit"/>
    <property type="match status" value="1"/>
</dbReference>
<dbReference type="Gene3D" id="2.40.30.20">
    <property type="match status" value="2"/>
</dbReference>
<evidence type="ECO:0000256" key="10">
    <source>
        <dbReference type="PROSITE-ProRule" id="PRU00524"/>
    </source>
</evidence>
<dbReference type="NCBIfam" id="NF006767">
    <property type="entry name" value="PRK09289.1"/>
    <property type="match status" value="1"/>
</dbReference>
<proteinExistence type="predicted"/>
<dbReference type="NCBIfam" id="TIGR00187">
    <property type="entry name" value="ribE"/>
    <property type="match status" value="1"/>
</dbReference>
<evidence type="ECO:0000256" key="5">
    <source>
        <dbReference type="ARBA" id="ARBA00013950"/>
    </source>
</evidence>
<evidence type="ECO:0000256" key="2">
    <source>
        <dbReference type="ARBA" id="ARBA00002803"/>
    </source>
</evidence>
<dbReference type="EC" id="2.5.1.9" evidence="4 9"/>
<dbReference type="Pfam" id="PF00677">
    <property type="entry name" value="Lum_binding"/>
    <property type="match status" value="2"/>
</dbReference>
<feature type="domain" description="Lumazine-binding" evidence="11">
    <location>
        <begin position="1"/>
        <end position="100"/>
    </location>
</feature>
<evidence type="ECO:0000256" key="9">
    <source>
        <dbReference type="NCBIfam" id="TIGR00187"/>
    </source>
</evidence>
<evidence type="ECO:0000256" key="8">
    <source>
        <dbReference type="ARBA" id="ARBA00022737"/>
    </source>
</evidence>
<keyword evidence="13" id="KW-1185">Reference proteome</keyword>
<dbReference type="GO" id="GO:0009231">
    <property type="term" value="P:riboflavin biosynthetic process"/>
    <property type="evidence" value="ECO:0007669"/>
    <property type="project" value="UniProtKB-KW"/>
</dbReference>
<dbReference type="OrthoDB" id="9788537at2"/>
<evidence type="ECO:0000313" key="12">
    <source>
        <dbReference type="EMBL" id="RKQ84607.1"/>
    </source>
</evidence>
<evidence type="ECO:0000259" key="11">
    <source>
        <dbReference type="PROSITE" id="PS51177"/>
    </source>
</evidence>
<evidence type="ECO:0000256" key="1">
    <source>
        <dbReference type="ARBA" id="ARBA00000968"/>
    </source>
</evidence>